<comment type="catalytic activity">
    <reaction evidence="1">
        <text>ATP + protein L-histidine = ADP + protein N-phospho-L-histidine.</text>
        <dbReference type="EC" id="2.7.13.3"/>
    </reaction>
</comment>
<dbReference type="InterPro" id="IPR003594">
    <property type="entry name" value="HATPase_dom"/>
</dbReference>
<dbReference type="Gene3D" id="6.10.340.10">
    <property type="match status" value="1"/>
</dbReference>
<gene>
    <name evidence="18" type="ORF">FB389_0859</name>
</gene>
<dbReference type="OrthoDB" id="9786919at2"/>
<feature type="transmembrane region" description="Helical" evidence="15">
    <location>
        <begin position="218"/>
        <end position="238"/>
    </location>
</feature>
<evidence type="ECO:0000256" key="6">
    <source>
        <dbReference type="ARBA" id="ARBA00022679"/>
    </source>
</evidence>
<dbReference type="InterPro" id="IPR003660">
    <property type="entry name" value="HAMP_dom"/>
</dbReference>
<evidence type="ECO:0000256" key="2">
    <source>
        <dbReference type="ARBA" id="ARBA00004651"/>
    </source>
</evidence>
<evidence type="ECO:0000256" key="14">
    <source>
        <dbReference type="ARBA" id="ARBA00035305"/>
    </source>
</evidence>
<evidence type="ECO:0000256" key="8">
    <source>
        <dbReference type="ARBA" id="ARBA00022741"/>
    </source>
</evidence>
<dbReference type="CDD" id="cd00082">
    <property type="entry name" value="HisKA"/>
    <property type="match status" value="1"/>
</dbReference>
<protein>
    <recommendedName>
        <fullName evidence="14">Sensor histidine kinase MtrB</fullName>
        <ecNumber evidence="3">2.7.13.3</ecNumber>
    </recommendedName>
</protein>
<organism evidence="18 19">
    <name type="scientific">Rarobacter incanus</name>
    <dbReference type="NCBI Taxonomy" id="153494"/>
    <lineage>
        <taxon>Bacteria</taxon>
        <taxon>Bacillati</taxon>
        <taxon>Actinomycetota</taxon>
        <taxon>Actinomycetes</taxon>
        <taxon>Micrococcales</taxon>
        <taxon>Rarobacteraceae</taxon>
        <taxon>Rarobacter</taxon>
    </lineage>
</organism>
<dbReference type="AlphaFoldDB" id="A0A542SNL8"/>
<feature type="transmembrane region" description="Helical" evidence="15">
    <location>
        <begin position="41"/>
        <end position="64"/>
    </location>
</feature>
<dbReference type="PROSITE" id="PS50109">
    <property type="entry name" value="HIS_KIN"/>
    <property type="match status" value="1"/>
</dbReference>
<evidence type="ECO:0000256" key="5">
    <source>
        <dbReference type="ARBA" id="ARBA00022553"/>
    </source>
</evidence>
<keyword evidence="9 18" id="KW-0418">Kinase</keyword>
<comment type="caution">
    <text evidence="18">The sequence shown here is derived from an EMBL/GenBank/DDBJ whole genome shotgun (WGS) entry which is preliminary data.</text>
</comment>
<feature type="domain" description="HAMP" evidence="17">
    <location>
        <begin position="239"/>
        <end position="291"/>
    </location>
</feature>
<feature type="domain" description="Histidine kinase" evidence="16">
    <location>
        <begin position="306"/>
        <end position="523"/>
    </location>
</feature>
<keyword evidence="6" id="KW-0808">Transferase</keyword>
<evidence type="ECO:0000256" key="9">
    <source>
        <dbReference type="ARBA" id="ARBA00022777"/>
    </source>
</evidence>
<evidence type="ECO:0000256" key="3">
    <source>
        <dbReference type="ARBA" id="ARBA00012438"/>
    </source>
</evidence>
<dbReference type="GO" id="GO:0005886">
    <property type="term" value="C:plasma membrane"/>
    <property type="evidence" value="ECO:0007669"/>
    <property type="project" value="UniProtKB-SubCell"/>
</dbReference>
<dbReference type="EC" id="2.7.13.3" evidence="3"/>
<dbReference type="InterPro" id="IPR047669">
    <property type="entry name" value="MtrAB_MtrB"/>
</dbReference>
<keyword evidence="11 15" id="KW-1133">Transmembrane helix</keyword>
<dbReference type="InterPro" id="IPR004358">
    <property type="entry name" value="Sig_transdc_His_kin-like_C"/>
</dbReference>
<evidence type="ECO:0000256" key="12">
    <source>
        <dbReference type="ARBA" id="ARBA00023012"/>
    </source>
</evidence>
<evidence type="ECO:0000256" key="7">
    <source>
        <dbReference type="ARBA" id="ARBA00022692"/>
    </source>
</evidence>
<evidence type="ECO:0000256" key="4">
    <source>
        <dbReference type="ARBA" id="ARBA00022475"/>
    </source>
</evidence>
<keyword evidence="8" id="KW-0547">Nucleotide-binding</keyword>
<dbReference type="Pfam" id="PF00512">
    <property type="entry name" value="HisKA"/>
    <property type="match status" value="1"/>
</dbReference>
<comment type="subcellular location">
    <subcellularLocation>
        <location evidence="2">Cell membrane</location>
        <topology evidence="2">Multi-pass membrane protein</topology>
    </subcellularLocation>
</comment>
<dbReference type="PANTHER" id="PTHR43711">
    <property type="entry name" value="TWO-COMPONENT HISTIDINE KINASE"/>
    <property type="match status" value="1"/>
</dbReference>
<dbReference type="GO" id="GO:0005524">
    <property type="term" value="F:ATP binding"/>
    <property type="evidence" value="ECO:0007669"/>
    <property type="project" value="UniProtKB-KW"/>
</dbReference>
<dbReference type="Pfam" id="PF00672">
    <property type="entry name" value="HAMP"/>
    <property type="match status" value="1"/>
</dbReference>
<dbReference type="InterPro" id="IPR005467">
    <property type="entry name" value="His_kinase_dom"/>
</dbReference>
<evidence type="ECO:0000256" key="10">
    <source>
        <dbReference type="ARBA" id="ARBA00022840"/>
    </source>
</evidence>
<evidence type="ECO:0000313" key="18">
    <source>
        <dbReference type="EMBL" id="TQK76199.1"/>
    </source>
</evidence>
<evidence type="ECO:0000313" key="19">
    <source>
        <dbReference type="Proteomes" id="UP000316181"/>
    </source>
</evidence>
<dbReference type="RefSeq" id="WP_142111510.1">
    <property type="nucleotide sequence ID" value="NZ_VFNV01000001.1"/>
</dbReference>
<keyword evidence="4" id="KW-1003">Cell membrane</keyword>
<dbReference type="SUPFAM" id="SSF47384">
    <property type="entry name" value="Homodimeric domain of signal transducing histidine kinase"/>
    <property type="match status" value="1"/>
</dbReference>
<dbReference type="FunFam" id="3.30.565.10:FF:000013">
    <property type="entry name" value="Two-component sensor histidine kinase"/>
    <property type="match status" value="1"/>
</dbReference>
<dbReference type="PANTHER" id="PTHR43711:SF1">
    <property type="entry name" value="HISTIDINE KINASE 1"/>
    <property type="match status" value="1"/>
</dbReference>
<dbReference type="Gene3D" id="3.30.565.10">
    <property type="entry name" value="Histidine kinase-like ATPase, C-terminal domain"/>
    <property type="match status" value="1"/>
</dbReference>
<keyword evidence="12" id="KW-0902">Two-component regulatory system</keyword>
<evidence type="ECO:0000259" key="17">
    <source>
        <dbReference type="PROSITE" id="PS50885"/>
    </source>
</evidence>
<dbReference type="GO" id="GO:0000155">
    <property type="term" value="F:phosphorelay sensor kinase activity"/>
    <property type="evidence" value="ECO:0007669"/>
    <property type="project" value="InterPro"/>
</dbReference>
<evidence type="ECO:0000256" key="1">
    <source>
        <dbReference type="ARBA" id="ARBA00000085"/>
    </source>
</evidence>
<accession>A0A542SNL8</accession>
<keyword evidence="5" id="KW-0597">Phosphoprotein</keyword>
<dbReference type="CDD" id="cd00075">
    <property type="entry name" value="HATPase"/>
    <property type="match status" value="1"/>
</dbReference>
<reference evidence="18 19" key="1">
    <citation type="submission" date="2019-06" db="EMBL/GenBank/DDBJ databases">
        <title>Sequencing the genomes of 1000 actinobacteria strains.</title>
        <authorList>
            <person name="Klenk H.-P."/>
        </authorList>
    </citation>
    <scope>NUCLEOTIDE SEQUENCE [LARGE SCALE GENOMIC DNA]</scope>
    <source>
        <strain evidence="18 19">DSM 10596</strain>
    </source>
</reference>
<dbReference type="SUPFAM" id="SSF55874">
    <property type="entry name" value="ATPase domain of HSP90 chaperone/DNA topoisomerase II/histidine kinase"/>
    <property type="match status" value="1"/>
</dbReference>
<dbReference type="InterPro" id="IPR036097">
    <property type="entry name" value="HisK_dim/P_sf"/>
</dbReference>
<dbReference type="PRINTS" id="PR00344">
    <property type="entry name" value="BCTRLSENSOR"/>
</dbReference>
<dbReference type="Pfam" id="PF02518">
    <property type="entry name" value="HATPase_c"/>
    <property type="match status" value="1"/>
</dbReference>
<dbReference type="SMART" id="SM00387">
    <property type="entry name" value="HATPase_c"/>
    <property type="match status" value="1"/>
</dbReference>
<dbReference type="InterPro" id="IPR003661">
    <property type="entry name" value="HisK_dim/P_dom"/>
</dbReference>
<dbReference type="FunFam" id="1.10.287.130:FF:000010">
    <property type="entry name" value="Two-component sensor histidine kinase"/>
    <property type="match status" value="1"/>
</dbReference>
<evidence type="ECO:0000256" key="13">
    <source>
        <dbReference type="ARBA" id="ARBA00023136"/>
    </source>
</evidence>
<keyword evidence="10" id="KW-0067">ATP-binding</keyword>
<dbReference type="Gene3D" id="1.10.287.130">
    <property type="match status" value="1"/>
</dbReference>
<dbReference type="SMART" id="SM00304">
    <property type="entry name" value="HAMP"/>
    <property type="match status" value="1"/>
</dbReference>
<dbReference type="PROSITE" id="PS50885">
    <property type="entry name" value="HAMP"/>
    <property type="match status" value="1"/>
</dbReference>
<dbReference type="NCBIfam" id="NF040691">
    <property type="entry name" value="MtrAB_MtrB"/>
    <property type="match status" value="1"/>
</dbReference>
<name>A0A542SNL8_9MICO</name>
<dbReference type="SMART" id="SM00388">
    <property type="entry name" value="HisKA"/>
    <property type="match status" value="1"/>
</dbReference>
<dbReference type="Proteomes" id="UP000316181">
    <property type="component" value="Unassembled WGS sequence"/>
</dbReference>
<dbReference type="CDD" id="cd06225">
    <property type="entry name" value="HAMP"/>
    <property type="match status" value="1"/>
</dbReference>
<sequence>MPRGDNVVARTDHPDSWASRMAVRIAAALGERWRSSLQTKVVASVVVMTILSLAVLSALMASTIRDGIVSQRRQVILTEATRSIANTQVLLNSSAAANSTQVQQLLTDTVGTLQSSAADGRQVFLWRTPAATAAGSTINDVSSSPDLGSVITPELRASVANDREEAHWQSVALPATGRAEPGVVVGSSVEVPLAGSFELYLVYSLEPEQRTLTFIQRVVWASLASLAAVLVLIMWLVARQMVRPIVTVSTAAKRIADGHLDERIPVDGSDEVAALEESFNAMAASLQEQIERLANLSNLQRRFVSDVSHELRTPLTTIRMAADILHDSRTDFPAPARRSVELLKEQIDRFELLLTDLLEISRFDAGAAKLDSEPRDIGATITTVISQMMPLARGMGVRVTLRVPVDRVVCEVDTVRFERIVRNLLANAIEHALSGSVEVAIGATPDSVSIRVRDHGIGLSPDDLPRVFDRFWRADPARARTTGGTGLGLSISLEDTLLHGGTLEVDGEPGRGATFLLTLPRSAHSRNVRRALILTHDRDEADARGYLPGTALTVFDGAAAGDAAAPAALVTDDDDQEEQA</sequence>
<dbReference type="InterPro" id="IPR036890">
    <property type="entry name" value="HATPase_C_sf"/>
</dbReference>
<dbReference type="SUPFAM" id="SSF158472">
    <property type="entry name" value="HAMP domain-like"/>
    <property type="match status" value="1"/>
</dbReference>
<evidence type="ECO:0000259" key="16">
    <source>
        <dbReference type="PROSITE" id="PS50109"/>
    </source>
</evidence>
<keyword evidence="7 15" id="KW-0812">Transmembrane</keyword>
<keyword evidence="13 15" id="KW-0472">Membrane</keyword>
<dbReference type="EMBL" id="VFNV01000001">
    <property type="protein sequence ID" value="TQK76199.1"/>
    <property type="molecule type" value="Genomic_DNA"/>
</dbReference>
<evidence type="ECO:0000256" key="15">
    <source>
        <dbReference type="SAM" id="Phobius"/>
    </source>
</evidence>
<keyword evidence="19" id="KW-1185">Reference proteome</keyword>
<proteinExistence type="predicted"/>
<dbReference type="InterPro" id="IPR050736">
    <property type="entry name" value="Sensor_HK_Regulatory"/>
</dbReference>
<evidence type="ECO:0000256" key="11">
    <source>
        <dbReference type="ARBA" id="ARBA00022989"/>
    </source>
</evidence>